<dbReference type="SUPFAM" id="SSF48452">
    <property type="entry name" value="TPR-like"/>
    <property type="match status" value="1"/>
</dbReference>
<evidence type="ECO:0000313" key="2">
    <source>
        <dbReference type="Proteomes" id="UP000256478"/>
    </source>
</evidence>
<dbReference type="InterPro" id="IPR011990">
    <property type="entry name" value="TPR-like_helical_dom_sf"/>
</dbReference>
<protein>
    <submittedName>
        <fullName evidence="1">Uncharacterized protein</fullName>
    </submittedName>
</protein>
<dbReference type="Proteomes" id="UP000256478">
    <property type="component" value="Unassembled WGS sequence"/>
</dbReference>
<name>A0A3E0TSD5_9GAMM</name>
<comment type="caution">
    <text evidence="1">The sequence shown here is derived from an EMBL/GenBank/DDBJ whole genome shotgun (WGS) entry which is preliminary data.</text>
</comment>
<dbReference type="AlphaFoldDB" id="A0A3E0TSD5"/>
<dbReference type="EMBL" id="QUOU01000001">
    <property type="protein sequence ID" value="REL26892.1"/>
    <property type="molecule type" value="Genomic_DNA"/>
</dbReference>
<reference evidence="1 2" key="1">
    <citation type="submission" date="2018-08" db="EMBL/GenBank/DDBJ databases">
        <title>Thalassotalea euphylliae genome.</title>
        <authorList>
            <person name="Summers S."/>
            <person name="Rice S.A."/>
            <person name="Freckelton M.L."/>
            <person name="Nedved B.T."/>
            <person name="Hadfield M.G."/>
        </authorList>
    </citation>
    <scope>NUCLEOTIDE SEQUENCE [LARGE SCALE GENOMIC DNA]</scope>
    <source>
        <strain evidence="1 2">H1</strain>
    </source>
</reference>
<accession>A0A3E0TSD5</accession>
<sequence>MDCFDRVGERTRLLNSIRGGANFCFVAGRSGVGKSHIINSVLSNELGMAHVLKYEIGRNPLLLTQFLFACAMEQQPLRSKILQSIKSIRLNELNLSIPFVGKAPIKWDSQKLDIDRAKLPFVDIIREIEGPLYANERREILKISNLLMSTDFKAVWISNIEEITNNGFGLILLIVKLISPRCLVILEGAYSGQTYKLITEQLRLLSDKNNLVLSLHNVKPFNEHYAKGLFDYLGLADKGIAFSYKHNLGLPAAIKFDLAESSEISGVGKKLEECFSDGEDAINTLLLLTLFYSIENRYQRIITLAEHFNIRLSIRKALETGIVSLTSNLCELSHPKIARYLTLLKKQDIFRFIDNYYKTLKSDSLIEVDLAAIAYSDMLDNKTKIKLFDKGINYILKQLEANKLNISDHVLTFIETGIESLTTDQVKDKEVDVLYRKASLIRLQIDSMLCRLTGVSTNRNRESLIELLLFAQVRMRMIDLHGAIALSEAVKANLNIVTLSDELSDWFDFCATYIQLSSLIALGEFSRYSDEYLKLQSKINNSRTSTKCKVLISLLPVHGNMKKHSYEYFKLEDPFLAARYKNNLACELMTKNINNPEIPTMLSSSIEAVSLEGSVEMTFPINNYGLYSIYSGNADEAIDLYFSMIDQCTYPYDYFSAYHNLAIAMATKGSIEQALEFSNQSHKYVLDGSLKDPVFAIKSYFNHALLSYINGDETAWKNFLLINFDFNTLPIRYADLLNKKIQYVEKNTINKELVTCFSNDNIELSNALWPQNLQFWDFMYPIISLENIDEITNRGGYCPFGLIQET</sequence>
<gene>
    <name evidence="1" type="ORF">DXX93_10135</name>
</gene>
<proteinExistence type="predicted"/>
<dbReference type="RefSeq" id="WP_116007995.1">
    <property type="nucleotide sequence ID" value="NZ_QUOU01000001.1"/>
</dbReference>
<organism evidence="1 2">
    <name type="scientific">Thalassotalea euphylliae</name>
    <dbReference type="NCBI Taxonomy" id="1655234"/>
    <lineage>
        <taxon>Bacteria</taxon>
        <taxon>Pseudomonadati</taxon>
        <taxon>Pseudomonadota</taxon>
        <taxon>Gammaproteobacteria</taxon>
        <taxon>Alteromonadales</taxon>
        <taxon>Colwelliaceae</taxon>
        <taxon>Thalassotalea</taxon>
    </lineage>
</organism>
<dbReference type="OrthoDB" id="9827750at2"/>
<evidence type="ECO:0000313" key="1">
    <source>
        <dbReference type="EMBL" id="REL26892.1"/>
    </source>
</evidence>